<accession>A0ACB7ZFH4</accession>
<evidence type="ECO:0000313" key="2">
    <source>
        <dbReference type="Proteomes" id="UP000828048"/>
    </source>
</evidence>
<dbReference type="Proteomes" id="UP000828048">
    <property type="component" value="Chromosome 12"/>
</dbReference>
<evidence type="ECO:0000313" key="1">
    <source>
        <dbReference type="EMBL" id="KAH7864529.1"/>
    </source>
</evidence>
<comment type="caution">
    <text evidence="1">The sequence shown here is derived from an EMBL/GenBank/DDBJ whole genome shotgun (WGS) entry which is preliminary data.</text>
</comment>
<keyword evidence="2" id="KW-1185">Reference proteome</keyword>
<proteinExistence type="predicted"/>
<organism evidence="1 2">
    <name type="scientific">Vaccinium darrowii</name>
    <dbReference type="NCBI Taxonomy" id="229202"/>
    <lineage>
        <taxon>Eukaryota</taxon>
        <taxon>Viridiplantae</taxon>
        <taxon>Streptophyta</taxon>
        <taxon>Embryophyta</taxon>
        <taxon>Tracheophyta</taxon>
        <taxon>Spermatophyta</taxon>
        <taxon>Magnoliopsida</taxon>
        <taxon>eudicotyledons</taxon>
        <taxon>Gunneridae</taxon>
        <taxon>Pentapetalae</taxon>
        <taxon>asterids</taxon>
        <taxon>Ericales</taxon>
        <taxon>Ericaceae</taxon>
        <taxon>Vaccinioideae</taxon>
        <taxon>Vaccinieae</taxon>
        <taxon>Vaccinium</taxon>
    </lineage>
</organism>
<name>A0ACB7ZFH4_9ERIC</name>
<reference evidence="1 2" key="1">
    <citation type="journal article" date="2021" name="Hortic Res">
        <title>High-quality reference genome and annotation aids understanding of berry development for evergreen blueberry (Vaccinium darrowii).</title>
        <authorList>
            <person name="Yu J."/>
            <person name="Hulse-Kemp A.M."/>
            <person name="Babiker E."/>
            <person name="Staton M."/>
        </authorList>
    </citation>
    <scope>NUCLEOTIDE SEQUENCE [LARGE SCALE GENOMIC DNA]</scope>
    <source>
        <strain evidence="2">cv. NJ 8807/NJ 8810</strain>
        <tissue evidence="1">Young leaf</tissue>
    </source>
</reference>
<gene>
    <name evidence="1" type="ORF">Vadar_030590</name>
</gene>
<dbReference type="EMBL" id="CM037162">
    <property type="protein sequence ID" value="KAH7864529.1"/>
    <property type="molecule type" value="Genomic_DNA"/>
</dbReference>
<sequence>MDCLFLLEATGTLLAYLLLYYLWKLKTSPNTSAPKPGGAWPIIGHIHLLGGKTPVFRTLAAMADKHGPIFTMRIGMRQALVVSSKETILECFTTNDCVFLTRPKSAAMKYMGYDGAMSALSPHGHYWRELRKVTALELLSNRRLELMKHVRASEVGLCINDLYSLGVKQWNGVSERLYTCYEPSVTKVDMTKWFRMVTMNLMLRAIAGKWLQWRLAVQLAALVPVVVVGHFCGRPTGFYST</sequence>
<protein>
    <submittedName>
        <fullName evidence="1">Uncharacterized protein</fullName>
    </submittedName>
</protein>